<dbReference type="InterPro" id="IPR036390">
    <property type="entry name" value="WH_DNA-bd_sf"/>
</dbReference>
<keyword evidence="3" id="KW-0238">DNA-binding</keyword>
<protein>
    <submittedName>
        <fullName evidence="6">LysR family transcriptional regulator</fullName>
    </submittedName>
</protein>
<dbReference type="InterPro" id="IPR005119">
    <property type="entry name" value="LysR_subst-bd"/>
</dbReference>
<evidence type="ECO:0000256" key="4">
    <source>
        <dbReference type="ARBA" id="ARBA00023163"/>
    </source>
</evidence>
<reference evidence="6" key="1">
    <citation type="submission" date="2022-10" db="EMBL/GenBank/DDBJ databases">
        <title>Hoeflea sp. G2-23, isolated from marine algae.</title>
        <authorList>
            <person name="Kristyanto S."/>
            <person name="Kim J.M."/>
            <person name="Jeon C.O."/>
        </authorList>
    </citation>
    <scope>NUCLEOTIDE SEQUENCE</scope>
    <source>
        <strain evidence="6">G2-23</strain>
    </source>
</reference>
<organism evidence="6 7">
    <name type="scientific">Hoeflea algicola</name>
    <dbReference type="NCBI Taxonomy" id="2983763"/>
    <lineage>
        <taxon>Bacteria</taxon>
        <taxon>Pseudomonadati</taxon>
        <taxon>Pseudomonadota</taxon>
        <taxon>Alphaproteobacteria</taxon>
        <taxon>Hyphomicrobiales</taxon>
        <taxon>Rhizobiaceae</taxon>
        <taxon>Hoeflea</taxon>
    </lineage>
</organism>
<dbReference type="Gene3D" id="1.10.10.10">
    <property type="entry name" value="Winged helix-like DNA-binding domain superfamily/Winged helix DNA-binding domain"/>
    <property type="match status" value="1"/>
</dbReference>
<sequence length="300" mass="32976">MSIRDVKTFLAVVKSGSFAGAAGAVRRTQSAVTVQIRSLENELGVELFDRSKRPPVLSDAGRRFVSKATEAVQAYERLFQASEETSVEGHLSLGVVPSVITGIMPRALVALRSKYPRLHIQLSMGLSADLVDRARQGKLDAAIVSDLVHGSSGLEWSPFLREPLVLIAPAEVPQRRAEELVTSFPFIRYTRQAWVGELIDAYLKRRRLRVNEMMELDTLEAITTMVHHGLGVSIVPQRGMHDPLALPVRRLAFSGPPAYRTIGLVYLRDHAKAALAETLLDELTSLSNETVPNDGPPPTK</sequence>
<dbReference type="Pfam" id="PF00126">
    <property type="entry name" value="HTH_1"/>
    <property type="match status" value="1"/>
</dbReference>
<dbReference type="PROSITE" id="PS50931">
    <property type="entry name" value="HTH_LYSR"/>
    <property type="match status" value="1"/>
</dbReference>
<dbReference type="PRINTS" id="PR00039">
    <property type="entry name" value="HTHLYSR"/>
</dbReference>
<dbReference type="InterPro" id="IPR050950">
    <property type="entry name" value="HTH-type_LysR_regulators"/>
</dbReference>
<dbReference type="Proteomes" id="UP001073227">
    <property type="component" value="Unassembled WGS sequence"/>
</dbReference>
<dbReference type="PANTHER" id="PTHR30419">
    <property type="entry name" value="HTH-TYPE TRANSCRIPTIONAL REGULATOR YBHD"/>
    <property type="match status" value="1"/>
</dbReference>
<accession>A0ABT3Z557</accession>
<dbReference type="SUPFAM" id="SSF53850">
    <property type="entry name" value="Periplasmic binding protein-like II"/>
    <property type="match status" value="1"/>
</dbReference>
<dbReference type="InterPro" id="IPR000847">
    <property type="entry name" value="LysR_HTH_N"/>
</dbReference>
<feature type="domain" description="HTH lysR-type" evidence="5">
    <location>
        <begin position="1"/>
        <end position="58"/>
    </location>
</feature>
<dbReference type="Pfam" id="PF03466">
    <property type="entry name" value="LysR_substrate"/>
    <property type="match status" value="1"/>
</dbReference>
<dbReference type="Gene3D" id="3.40.190.10">
    <property type="entry name" value="Periplasmic binding protein-like II"/>
    <property type="match status" value="2"/>
</dbReference>
<dbReference type="InterPro" id="IPR036388">
    <property type="entry name" value="WH-like_DNA-bd_sf"/>
</dbReference>
<name>A0ABT3Z557_9HYPH</name>
<comment type="caution">
    <text evidence="6">The sequence shown here is derived from an EMBL/GenBank/DDBJ whole genome shotgun (WGS) entry which is preliminary data.</text>
</comment>
<proteinExistence type="inferred from homology"/>
<evidence type="ECO:0000256" key="1">
    <source>
        <dbReference type="ARBA" id="ARBA00009437"/>
    </source>
</evidence>
<dbReference type="SUPFAM" id="SSF46785">
    <property type="entry name" value="Winged helix' DNA-binding domain"/>
    <property type="match status" value="1"/>
</dbReference>
<evidence type="ECO:0000256" key="2">
    <source>
        <dbReference type="ARBA" id="ARBA00023015"/>
    </source>
</evidence>
<evidence type="ECO:0000313" key="6">
    <source>
        <dbReference type="EMBL" id="MCY0146851.1"/>
    </source>
</evidence>
<comment type="similarity">
    <text evidence="1">Belongs to the LysR transcriptional regulatory family.</text>
</comment>
<dbReference type="RefSeq" id="WP_267652490.1">
    <property type="nucleotide sequence ID" value="NZ_JAOVZR010000001.1"/>
</dbReference>
<gene>
    <name evidence="6" type="ORF">OEG84_03750</name>
</gene>
<evidence type="ECO:0000313" key="7">
    <source>
        <dbReference type="Proteomes" id="UP001073227"/>
    </source>
</evidence>
<dbReference type="EMBL" id="JAOVZR010000001">
    <property type="protein sequence ID" value="MCY0146851.1"/>
    <property type="molecule type" value="Genomic_DNA"/>
</dbReference>
<evidence type="ECO:0000259" key="5">
    <source>
        <dbReference type="PROSITE" id="PS50931"/>
    </source>
</evidence>
<keyword evidence="2" id="KW-0805">Transcription regulation</keyword>
<dbReference type="CDD" id="cd08427">
    <property type="entry name" value="PBP2_LTTR_like_2"/>
    <property type="match status" value="1"/>
</dbReference>
<evidence type="ECO:0000256" key="3">
    <source>
        <dbReference type="ARBA" id="ARBA00023125"/>
    </source>
</evidence>
<keyword evidence="4" id="KW-0804">Transcription</keyword>
<keyword evidence="7" id="KW-1185">Reference proteome</keyword>